<sequence>MAALVHEQTASRAPLQQSARRAERLDALAWEKDKHFHGSPMSNNAGPEHGDHGYPTGMMVWLLRAEALAILAASTALFFLLGGDLLIFAVLFFAPDLGFLGYGAGRKVGAVLYNTVHSYALHSVLAVAGVLSGHEILWQVALIFVAHAAFDRSLGYGLKYAAGFRYTHLGTIGASGN</sequence>
<dbReference type="InterPro" id="IPR025356">
    <property type="entry name" value="DUF4260"/>
</dbReference>
<proteinExistence type="predicted"/>
<feature type="transmembrane region" description="Helical" evidence="1">
    <location>
        <begin position="68"/>
        <end position="94"/>
    </location>
</feature>
<keyword evidence="1" id="KW-0472">Membrane</keyword>
<evidence type="ECO:0000313" key="2">
    <source>
        <dbReference type="EMBL" id="WWT33546.1"/>
    </source>
</evidence>
<keyword evidence="3" id="KW-1185">Reference proteome</keyword>
<protein>
    <submittedName>
        <fullName evidence="2">DUF4260 domain-containing protein</fullName>
    </submittedName>
</protein>
<feature type="transmembrane region" description="Helical" evidence="1">
    <location>
        <begin position="124"/>
        <end position="150"/>
    </location>
</feature>
<accession>A0ABZ2I6I8</accession>
<dbReference type="Pfam" id="PF14079">
    <property type="entry name" value="DUF4260"/>
    <property type="match status" value="1"/>
</dbReference>
<organism evidence="2 3">
    <name type="scientific">Pelagibacterium nitratireducens</name>
    <dbReference type="NCBI Taxonomy" id="1046114"/>
    <lineage>
        <taxon>Bacteria</taxon>
        <taxon>Pseudomonadati</taxon>
        <taxon>Pseudomonadota</taxon>
        <taxon>Alphaproteobacteria</taxon>
        <taxon>Hyphomicrobiales</taxon>
        <taxon>Devosiaceae</taxon>
        <taxon>Pelagibacterium</taxon>
    </lineage>
</organism>
<evidence type="ECO:0000313" key="3">
    <source>
        <dbReference type="Proteomes" id="UP001369958"/>
    </source>
</evidence>
<reference evidence="2 3" key="1">
    <citation type="submission" date="2024-02" db="EMBL/GenBank/DDBJ databases">
        <title>Complete genome sequence of Pelagibacterium nitratireducens ZH15.</title>
        <authorList>
            <person name="Zhao L.H."/>
        </authorList>
    </citation>
    <scope>NUCLEOTIDE SEQUENCE [LARGE SCALE GENOMIC DNA]</scope>
    <source>
        <strain evidence="2 3">ZH15</strain>
    </source>
</reference>
<dbReference type="Proteomes" id="UP001369958">
    <property type="component" value="Chromosome"/>
</dbReference>
<keyword evidence="1" id="KW-1133">Transmembrane helix</keyword>
<name>A0ABZ2I6I8_9HYPH</name>
<dbReference type="EMBL" id="CP146275">
    <property type="protein sequence ID" value="WWT33546.1"/>
    <property type="molecule type" value="Genomic_DNA"/>
</dbReference>
<evidence type="ECO:0000256" key="1">
    <source>
        <dbReference type="SAM" id="Phobius"/>
    </source>
</evidence>
<gene>
    <name evidence="2" type="ORF">V6617_03545</name>
</gene>
<dbReference type="RefSeq" id="WP_338609132.1">
    <property type="nucleotide sequence ID" value="NZ_CP146275.1"/>
</dbReference>
<keyword evidence="1" id="KW-0812">Transmembrane</keyword>